<dbReference type="Pfam" id="PF05395">
    <property type="entry name" value="DARPP-32"/>
    <property type="match status" value="1"/>
</dbReference>
<keyword evidence="13" id="KW-1185">Reference proteome</keyword>
<keyword evidence="5" id="KW-0650">Protein phosphatase inhibitor</keyword>
<evidence type="ECO:0000256" key="3">
    <source>
        <dbReference type="ARBA" id="ARBA00022600"/>
    </source>
</evidence>
<feature type="region of interest" description="Disordered" evidence="11">
    <location>
        <begin position="1"/>
        <end position="98"/>
    </location>
</feature>
<keyword evidence="2" id="KW-0597">Phosphoprotein</keyword>
<dbReference type="PANTHER" id="PTHR15417">
    <property type="entry name" value="PROTEIN PHOSPHATASE INHIBITOR AND DOPAMINE- AND CAMP-REGULATED NEURONAL PHOSPHOPROTEIN"/>
    <property type="match status" value="1"/>
</dbReference>
<gene>
    <name evidence="12" type="ORF">F7725_017252</name>
</gene>
<reference evidence="12 13" key="1">
    <citation type="submission" date="2020-03" db="EMBL/GenBank/DDBJ databases">
        <title>Dissostichus mawsoni Genome sequencing and assembly.</title>
        <authorList>
            <person name="Park H."/>
        </authorList>
    </citation>
    <scope>NUCLEOTIDE SEQUENCE [LARGE SCALE GENOMIC DNA]</scope>
    <source>
        <strain evidence="12">DM0001</strain>
        <tissue evidence="12">Muscle</tissue>
    </source>
</reference>
<dbReference type="GO" id="GO:0005977">
    <property type="term" value="P:glycogen metabolic process"/>
    <property type="evidence" value="ECO:0007669"/>
    <property type="project" value="UniProtKB-KW"/>
</dbReference>
<dbReference type="GO" id="GO:0004864">
    <property type="term" value="F:protein phosphatase inhibitor activity"/>
    <property type="evidence" value="ECO:0007669"/>
    <property type="project" value="UniProtKB-KW"/>
</dbReference>
<comment type="similarity">
    <text evidence="1">Belongs to the protein phosphatase inhibitor 1 family.</text>
</comment>
<feature type="compositionally biased region" description="Basic and acidic residues" evidence="11">
    <location>
        <begin position="226"/>
        <end position="244"/>
    </location>
</feature>
<feature type="compositionally biased region" description="Low complexity" evidence="11">
    <location>
        <begin position="30"/>
        <end position="41"/>
    </location>
</feature>
<dbReference type="PANTHER" id="PTHR15417:SF4">
    <property type="entry name" value="PROTEIN PHOSPHATASE 1 REGULATORY SUBUNIT 1A"/>
    <property type="match status" value="1"/>
</dbReference>
<dbReference type="AlphaFoldDB" id="A0A7J5Z618"/>
<feature type="region of interest" description="Disordered" evidence="11">
    <location>
        <begin position="206"/>
        <end position="254"/>
    </location>
</feature>
<dbReference type="GO" id="GO:0005737">
    <property type="term" value="C:cytoplasm"/>
    <property type="evidence" value="ECO:0007669"/>
    <property type="project" value="TreeGrafter"/>
</dbReference>
<name>A0A7J5Z618_DISMA</name>
<evidence type="ECO:0000256" key="6">
    <source>
        <dbReference type="ARBA" id="ARBA00023277"/>
    </source>
</evidence>
<dbReference type="Proteomes" id="UP000518266">
    <property type="component" value="Unassembled WGS sequence"/>
</dbReference>
<accession>A0A7J5Z618</accession>
<keyword evidence="6" id="KW-0119">Carbohydrate metabolism</keyword>
<dbReference type="InterPro" id="IPR008466">
    <property type="entry name" value="PPP1R1A/B/C"/>
</dbReference>
<evidence type="ECO:0000256" key="7">
    <source>
        <dbReference type="ARBA" id="ARBA00037661"/>
    </source>
</evidence>
<evidence type="ECO:0000256" key="5">
    <source>
        <dbReference type="ARBA" id="ARBA00023272"/>
    </source>
</evidence>
<dbReference type="OrthoDB" id="9940275at2759"/>
<evidence type="ECO:0000256" key="11">
    <source>
        <dbReference type="SAM" id="MobiDB-lite"/>
    </source>
</evidence>
<evidence type="ECO:0000313" key="13">
    <source>
        <dbReference type="Proteomes" id="UP000518266"/>
    </source>
</evidence>
<evidence type="ECO:0000256" key="9">
    <source>
        <dbReference type="ARBA" id="ARBA00040692"/>
    </source>
</evidence>
<keyword evidence="3" id="KW-0321">Glycogen metabolism</keyword>
<dbReference type="GO" id="GO:0035556">
    <property type="term" value="P:intracellular signal transduction"/>
    <property type="evidence" value="ECO:0007669"/>
    <property type="project" value="TreeGrafter"/>
</dbReference>
<dbReference type="EMBL" id="JAAKFY010000006">
    <property type="protein sequence ID" value="KAF3856529.1"/>
    <property type="molecule type" value="Genomic_DNA"/>
</dbReference>
<proteinExistence type="inferred from homology"/>
<organism evidence="12 13">
    <name type="scientific">Dissostichus mawsoni</name>
    <name type="common">Antarctic cod</name>
    <dbReference type="NCBI Taxonomy" id="36200"/>
    <lineage>
        <taxon>Eukaryota</taxon>
        <taxon>Metazoa</taxon>
        <taxon>Chordata</taxon>
        <taxon>Craniata</taxon>
        <taxon>Vertebrata</taxon>
        <taxon>Euteleostomi</taxon>
        <taxon>Actinopterygii</taxon>
        <taxon>Neopterygii</taxon>
        <taxon>Teleostei</taxon>
        <taxon>Neoteleostei</taxon>
        <taxon>Acanthomorphata</taxon>
        <taxon>Eupercaria</taxon>
        <taxon>Perciformes</taxon>
        <taxon>Notothenioidei</taxon>
        <taxon>Nototheniidae</taxon>
        <taxon>Dissostichus</taxon>
    </lineage>
</organism>
<comment type="function">
    <text evidence="7">Inhibitor of protein-phosphatase 1. This protein may be important in hormonal control of glycogen metabolism. Hormones that elevate intracellular cAMP increase I-1 activity in many tissues. I-1 activation may impose cAMP control over proteins that are not directly phosphorylated by PKA. Following a rise in intracellular calcium, I-1 is inactivated by calcineurin (or PP2B). Does not inhibit type-2 phosphatases.</text>
</comment>
<evidence type="ECO:0000256" key="1">
    <source>
        <dbReference type="ARBA" id="ARBA00007775"/>
    </source>
</evidence>
<evidence type="ECO:0000256" key="4">
    <source>
        <dbReference type="ARBA" id="ARBA00022990"/>
    </source>
</evidence>
<sequence length="269" mass="29723">MLQNSPDLRHPIQREGNVNRGRGLLEREPGSAYESEGESSSVTVRATMDTGSPRKIQFTVPLLDTHLDPEAAEQIRRRRPTPATLVASSDQSSPEIDEDRLPNQLYKSFSLWWSTTCTGSSRGGGTSAPQRAACRIVPAPTHSPREELPHDDEATAEATAEAFEKLRCQMEVLEGKSLRSCWGARVPPLQGEGRLFQPCQRSRSLITTHQRASRHKSSSIQCESASRGEDKEMQSGEKEIERSSAQHKAARVAQPADTMTEDCVCRSTL</sequence>
<protein>
    <recommendedName>
        <fullName evidence="9">Protein phosphatase 1 regulatory subunit 1A</fullName>
    </recommendedName>
    <alternativeName>
        <fullName evidence="10">Protein phosphatase inhibitor 1</fullName>
    </alternativeName>
</protein>
<evidence type="ECO:0000256" key="10">
    <source>
        <dbReference type="ARBA" id="ARBA00042082"/>
    </source>
</evidence>
<comment type="caution">
    <text evidence="12">The sequence shown here is derived from an EMBL/GenBank/DDBJ whole genome shotgun (WGS) entry which is preliminary data.</text>
</comment>
<evidence type="ECO:0000256" key="8">
    <source>
        <dbReference type="ARBA" id="ARBA00038671"/>
    </source>
</evidence>
<feature type="compositionally biased region" description="Basic and acidic residues" evidence="11">
    <location>
        <begin position="65"/>
        <end position="75"/>
    </location>
</feature>
<evidence type="ECO:0000256" key="2">
    <source>
        <dbReference type="ARBA" id="ARBA00022553"/>
    </source>
</evidence>
<comment type="subunit">
    <text evidence="8">Interacts with PPP1R15A.</text>
</comment>
<evidence type="ECO:0000313" key="12">
    <source>
        <dbReference type="EMBL" id="KAF3856529.1"/>
    </source>
</evidence>
<keyword evidence="4" id="KW-0007">Acetylation</keyword>